<keyword evidence="1" id="KW-0812">Transmembrane</keyword>
<protein>
    <submittedName>
        <fullName evidence="2">Uncharacterized protein</fullName>
    </submittedName>
</protein>
<name>A0A9D3N455_9TELE</name>
<organism evidence="2 3">
    <name type="scientific">Hemibagrus wyckioides</name>
    <dbReference type="NCBI Taxonomy" id="337641"/>
    <lineage>
        <taxon>Eukaryota</taxon>
        <taxon>Metazoa</taxon>
        <taxon>Chordata</taxon>
        <taxon>Craniata</taxon>
        <taxon>Vertebrata</taxon>
        <taxon>Euteleostomi</taxon>
        <taxon>Actinopterygii</taxon>
        <taxon>Neopterygii</taxon>
        <taxon>Teleostei</taxon>
        <taxon>Ostariophysi</taxon>
        <taxon>Siluriformes</taxon>
        <taxon>Bagridae</taxon>
        <taxon>Hemibagrus</taxon>
    </lineage>
</organism>
<keyword evidence="1" id="KW-0472">Membrane</keyword>
<feature type="transmembrane region" description="Helical" evidence="1">
    <location>
        <begin position="57"/>
        <end position="83"/>
    </location>
</feature>
<dbReference type="Proteomes" id="UP000824219">
    <property type="component" value="Linkage Group LG25"/>
</dbReference>
<keyword evidence="1" id="KW-1133">Transmembrane helix</keyword>
<dbReference type="AlphaFoldDB" id="A0A9D3N455"/>
<sequence length="177" mass="19528">MFPYLPPFQDIALSPAQLGLLLSFYSSFWDSLDFLLSRGFCSALQLGFGHHSGLPGFATMSLASFMCLAMLLASSLNLVVALAPPLDLTVLFAPLCSLPGLLALLTSGHASGLVSRELRLEWREDQRKKSRVSGLEVAPVSAERKLTQVYCWSERRRVAEIVIRVQDQRKVACLSQE</sequence>
<evidence type="ECO:0000256" key="1">
    <source>
        <dbReference type="SAM" id="Phobius"/>
    </source>
</evidence>
<evidence type="ECO:0000313" key="2">
    <source>
        <dbReference type="EMBL" id="KAG7316271.1"/>
    </source>
</evidence>
<accession>A0A9D3N455</accession>
<feature type="transmembrane region" description="Helical" evidence="1">
    <location>
        <begin position="89"/>
        <end position="114"/>
    </location>
</feature>
<reference evidence="2 3" key="1">
    <citation type="submission" date="2021-06" db="EMBL/GenBank/DDBJ databases">
        <title>Chromosome-level genome assembly of the red-tail catfish (Hemibagrus wyckioides).</title>
        <authorList>
            <person name="Shao F."/>
        </authorList>
    </citation>
    <scope>NUCLEOTIDE SEQUENCE [LARGE SCALE GENOMIC DNA]</scope>
    <source>
        <strain evidence="2">EC202008001</strain>
        <tissue evidence="2">Blood</tissue>
    </source>
</reference>
<comment type="caution">
    <text evidence="2">The sequence shown here is derived from an EMBL/GenBank/DDBJ whole genome shotgun (WGS) entry which is preliminary data.</text>
</comment>
<dbReference type="EMBL" id="JAHKSW010000025">
    <property type="protein sequence ID" value="KAG7316271.1"/>
    <property type="molecule type" value="Genomic_DNA"/>
</dbReference>
<evidence type="ECO:0000313" key="3">
    <source>
        <dbReference type="Proteomes" id="UP000824219"/>
    </source>
</evidence>
<keyword evidence="3" id="KW-1185">Reference proteome</keyword>
<proteinExistence type="predicted"/>
<gene>
    <name evidence="2" type="ORF">KOW79_019812</name>
</gene>